<dbReference type="AlphaFoldDB" id="A0AAW8CIP8"/>
<keyword evidence="1" id="KW-0472">Membrane</keyword>
<proteinExistence type="predicted"/>
<evidence type="ECO:0000256" key="1">
    <source>
        <dbReference type="SAM" id="Phobius"/>
    </source>
</evidence>
<gene>
    <name evidence="2" type="ORF">QJU57_04125</name>
</gene>
<sequence length="81" mass="9277">MQLNDSRTLALLVGLELSVEMTSDFIQKEIVIPVYVHHIICGGFTIMAIIAFILVVTDLKWIKILSLLGWNNIKKFYSKIR</sequence>
<evidence type="ECO:0000313" key="3">
    <source>
        <dbReference type="Proteomes" id="UP001226020"/>
    </source>
</evidence>
<feature type="transmembrane region" description="Helical" evidence="1">
    <location>
        <begin position="35"/>
        <end position="56"/>
    </location>
</feature>
<keyword evidence="1" id="KW-0812">Transmembrane</keyword>
<keyword evidence="3" id="KW-1185">Reference proteome</keyword>
<protein>
    <submittedName>
        <fullName evidence="2">Uncharacterized protein</fullName>
    </submittedName>
</protein>
<keyword evidence="1" id="KW-1133">Transmembrane helix</keyword>
<dbReference type="Proteomes" id="UP001226020">
    <property type="component" value="Unassembled WGS sequence"/>
</dbReference>
<dbReference type="RefSeq" id="WP_306351426.1">
    <property type="nucleotide sequence ID" value="NZ_JASAWV010000005.1"/>
</dbReference>
<accession>A0AAW8CIP8</accession>
<comment type="caution">
    <text evidence="2">The sequence shown here is derived from an EMBL/GenBank/DDBJ whole genome shotgun (WGS) entry which is preliminary data.</text>
</comment>
<organism evidence="2 3">
    <name type="scientific">Phocoenobacter atlanticus subsp. atlanticus</name>
    <dbReference type="NCBI Taxonomy" id="3061285"/>
    <lineage>
        <taxon>Bacteria</taxon>
        <taxon>Pseudomonadati</taxon>
        <taxon>Pseudomonadota</taxon>
        <taxon>Gammaproteobacteria</taxon>
        <taxon>Pasteurellales</taxon>
        <taxon>Pasteurellaceae</taxon>
        <taxon>Phocoenobacter</taxon>
        <taxon>Phocoenobacter atlanticus</taxon>
    </lineage>
</organism>
<reference evidence="2 3" key="1">
    <citation type="journal article" date="2023" name="Front. Microbiol.">
        <title>Phylogeography and host specificity of Pasteurellaceae pathogenic to sea-farmed fish in the north-east Atlantic.</title>
        <authorList>
            <person name="Gulla S."/>
            <person name="Colquhoun D.J."/>
            <person name="Olsen A.B."/>
            <person name="Spilsberg B."/>
            <person name="Lagesen K."/>
            <person name="Aakesson C.P."/>
            <person name="Strom S."/>
            <person name="Manji F."/>
            <person name="Birkbeck T.H."/>
            <person name="Nilsen H.K."/>
        </authorList>
    </citation>
    <scope>NUCLEOTIDE SEQUENCE [LARGE SCALE GENOMIC DNA]</scope>
    <source>
        <strain evidence="2 3">NVIB3131</strain>
    </source>
</reference>
<name>A0AAW8CIP8_9PAST</name>
<evidence type="ECO:0000313" key="2">
    <source>
        <dbReference type="EMBL" id="MDP8148269.1"/>
    </source>
</evidence>
<dbReference type="EMBL" id="JASAXT010000005">
    <property type="protein sequence ID" value="MDP8148269.1"/>
    <property type="molecule type" value="Genomic_DNA"/>
</dbReference>